<evidence type="ECO:0000256" key="5">
    <source>
        <dbReference type="ARBA" id="ARBA00023237"/>
    </source>
</evidence>
<dbReference type="InterPro" id="IPR010827">
    <property type="entry name" value="BamA/TamA_POTRA"/>
</dbReference>
<evidence type="ECO:0000313" key="11">
    <source>
        <dbReference type="EMBL" id="PIW17029.1"/>
    </source>
</evidence>
<dbReference type="Pfam" id="PF07244">
    <property type="entry name" value="POTRA"/>
    <property type="match status" value="2"/>
</dbReference>
<keyword evidence="4" id="KW-0472">Membrane</keyword>
<dbReference type="InterPro" id="IPR013686">
    <property type="entry name" value="Polypept-transport_assoc_ShlB"/>
</dbReference>
<sequence length="665" mass="73276">MQDFRLLIPLLTALLVAMPQALAQTSSEAPTSDPQASPSPTSESSSPAPSSSGILDSPATPGSGLLDQPAVEEPTIQADTMKIVEVTVEGTDYKDAVLLSMFTKPGDEVSAEQIRNDLRRVYGLGYFLDVTATRQPMEGGYRLVVMVQENPTLKEIKIINDDLQVFSKEQILDVFKDQVGKTANFNDIRETKEKIEAAYRQRGYALASLQILQAKVEDRSGLISSDGVLELRMNEGVIEDIQVSGTQETKDYVVLREITLKPGELFDSNRMQGDLRRVFNTNFFESMNLLPKPGEKDPNHWILVVEVKEKPTGSVNLGAGYNNRDGLIGTFSINKDNLMGEGRRLGVDLQFGVNVFSIFTGATFGQAQRTLLGRIDFFDPWMFPGRTSFGASIFSERVPLFFGSGAQQTLFNLNLGNGIIQRRVGSSLSFGRPLFGDLTSPWRGSLSVRAEQVGVTDLSGNPRRDLSISNRFSATDVFFSVGGSLSYDTRDIIIDPKSGWYGLFSFEPVWGDSAYLKLAGNLSTYIGITDWLTLALGVRGGTYLGQNPPYEQFYSNGFNVIRGWPENGYLFGKHFIIGSAELRFPIFNPVSGVIFTDLGDFLPVPEDRIAANQGLPFKYGVGLGIRLNTPMGPLRLDYGVRDFSRINFGTLFDAGQLHFSIGQKF</sequence>
<evidence type="ECO:0000256" key="3">
    <source>
        <dbReference type="ARBA" id="ARBA00022729"/>
    </source>
</evidence>
<feature type="region of interest" description="Disordered" evidence="6">
    <location>
        <begin position="25"/>
        <end position="68"/>
    </location>
</feature>
<dbReference type="Gene3D" id="3.10.20.310">
    <property type="entry name" value="membrane protein fhac"/>
    <property type="match status" value="3"/>
</dbReference>
<evidence type="ECO:0000256" key="6">
    <source>
        <dbReference type="SAM" id="MobiDB-lite"/>
    </source>
</evidence>
<dbReference type="AlphaFoldDB" id="A0A2M7G4Z6"/>
<accession>A0A2M7G4Z6</accession>
<dbReference type="InterPro" id="IPR000184">
    <property type="entry name" value="Bac_surfAg_D15"/>
</dbReference>
<reference evidence="11 12" key="1">
    <citation type="submission" date="2017-09" db="EMBL/GenBank/DDBJ databases">
        <title>Depth-based differentiation of microbial function through sediment-hosted aquifers and enrichment of novel symbionts in the deep terrestrial subsurface.</title>
        <authorList>
            <person name="Probst A.J."/>
            <person name="Ladd B."/>
            <person name="Jarett J.K."/>
            <person name="Geller-Mcgrath D.E."/>
            <person name="Sieber C.M."/>
            <person name="Emerson J.B."/>
            <person name="Anantharaman K."/>
            <person name="Thomas B.C."/>
            <person name="Malmstrom R."/>
            <person name="Stieglmeier M."/>
            <person name="Klingl A."/>
            <person name="Woyke T."/>
            <person name="Ryan C.M."/>
            <person name="Banfield J.F."/>
        </authorList>
    </citation>
    <scope>NUCLEOTIDE SEQUENCE [LARGE SCALE GENOMIC DNA]</scope>
    <source>
        <strain evidence="11">CG17_big_fil_post_rev_8_21_14_2_50_48_46</strain>
    </source>
</reference>
<organism evidence="11 12">
    <name type="scientific">bacterium (Candidatus Blackallbacteria) CG17_big_fil_post_rev_8_21_14_2_50_48_46</name>
    <dbReference type="NCBI Taxonomy" id="2014261"/>
    <lineage>
        <taxon>Bacteria</taxon>
        <taxon>Candidatus Blackallbacteria</taxon>
    </lineage>
</organism>
<evidence type="ECO:0000259" key="8">
    <source>
        <dbReference type="Pfam" id="PF01103"/>
    </source>
</evidence>
<evidence type="ECO:0000259" key="9">
    <source>
        <dbReference type="Pfam" id="PF07244"/>
    </source>
</evidence>
<dbReference type="Pfam" id="PF01103">
    <property type="entry name" value="Omp85"/>
    <property type="match status" value="1"/>
</dbReference>
<evidence type="ECO:0008006" key="13">
    <source>
        <dbReference type="Google" id="ProtNLM"/>
    </source>
</evidence>
<keyword evidence="5" id="KW-0998">Cell outer membrane</keyword>
<evidence type="ECO:0000256" key="2">
    <source>
        <dbReference type="ARBA" id="ARBA00022692"/>
    </source>
</evidence>
<dbReference type="PANTHER" id="PTHR12815">
    <property type="entry name" value="SORTING AND ASSEMBLY MACHINERY SAMM50 PROTEIN FAMILY MEMBER"/>
    <property type="match status" value="1"/>
</dbReference>
<protein>
    <recommendedName>
        <fullName evidence="13">Outer membrane protein assembly factor BamA</fullName>
    </recommendedName>
</protein>
<name>A0A2M7G4Z6_9BACT</name>
<feature type="domain" description="POTRA" evidence="9">
    <location>
        <begin position="82"/>
        <end position="149"/>
    </location>
</feature>
<dbReference type="Gene3D" id="2.40.160.50">
    <property type="entry name" value="membrane protein fhac: a member of the omp85/tpsb transporter family"/>
    <property type="match status" value="1"/>
</dbReference>
<dbReference type="Pfam" id="PF08479">
    <property type="entry name" value="POTRA_2"/>
    <property type="match status" value="1"/>
</dbReference>
<feature type="domain" description="Bacterial surface antigen (D15)" evidence="8">
    <location>
        <begin position="337"/>
        <end position="665"/>
    </location>
</feature>
<comment type="caution">
    <text evidence="11">The sequence shown here is derived from an EMBL/GenBank/DDBJ whole genome shotgun (WGS) entry which is preliminary data.</text>
</comment>
<dbReference type="EMBL" id="PFFQ01000031">
    <property type="protein sequence ID" value="PIW17029.1"/>
    <property type="molecule type" value="Genomic_DNA"/>
</dbReference>
<dbReference type="InterPro" id="IPR039910">
    <property type="entry name" value="D15-like"/>
</dbReference>
<keyword evidence="3 7" id="KW-0732">Signal</keyword>
<dbReference type="PANTHER" id="PTHR12815:SF47">
    <property type="entry name" value="TRANSLOCATION AND ASSEMBLY MODULE SUBUNIT TAMA"/>
    <property type="match status" value="1"/>
</dbReference>
<feature type="domain" description="Polypeptide-transport-associated ShlB-type" evidence="10">
    <location>
        <begin position="161"/>
        <end position="217"/>
    </location>
</feature>
<feature type="chain" id="PRO_5015005884" description="Outer membrane protein assembly factor BamA" evidence="7">
    <location>
        <begin position="24"/>
        <end position="665"/>
    </location>
</feature>
<feature type="compositionally biased region" description="Low complexity" evidence="6">
    <location>
        <begin position="38"/>
        <end position="52"/>
    </location>
</feature>
<comment type="subcellular location">
    <subcellularLocation>
        <location evidence="1">Membrane</location>
    </subcellularLocation>
</comment>
<evidence type="ECO:0000256" key="1">
    <source>
        <dbReference type="ARBA" id="ARBA00004370"/>
    </source>
</evidence>
<evidence type="ECO:0000313" key="12">
    <source>
        <dbReference type="Proteomes" id="UP000231019"/>
    </source>
</evidence>
<feature type="compositionally biased region" description="Polar residues" evidence="6">
    <location>
        <begin position="25"/>
        <end position="36"/>
    </location>
</feature>
<evidence type="ECO:0000256" key="4">
    <source>
        <dbReference type="ARBA" id="ARBA00023136"/>
    </source>
</evidence>
<feature type="signal peptide" evidence="7">
    <location>
        <begin position="1"/>
        <end position="23"/>
    </location>
</feature>
<gene>
    <name evidence="11" type="ORF">COW36_10325</name>
</gene>
<evidence type="ECO:0000256" key="7">
    <source>
        <dbReference type="SAM" id="SignalP"/>
    </source>
</evidence>
<keyword evidence="2" id="KW-0812">Transmembrane</keyword>
<dbReference type="GO" id="GO:0019867">
    <property type="term" value="C:outer membrane"/>
    <property type="evidence" value="ECO:0007669"/>
    <property type="project" value="InterPro"/>
</dbReference>
<feature type="domain" description="POTRA" evidence="9">
    <location>
        <begin position="237"/>
        <end position="310"/>
    </location>
</feature>
<proteinExistence type="predicted"/>
<evidence type="ECO:0000259" key="10">
    <source>
        <dbReference type="Pfam" id="PF08479"/>
    </source>
</evidence>
<dbReference type="Proteomes" id="UP000231019">
    <property type="component" value="Unassembled WGS sequence"/>
</dbReference>